<evidence type="ECO:0000313" key="3">
    <source>
        <dbReference type="Proteomes" id="UP000643405"/>
    </source>
</evidence>
<name>A0A8J6TYN2_9HYPH</name>
<gene>
    <name evidence="2" type="ORF">ICI42_10210</name>
</gene>
<dbReference type="RefSeq" id="WP_188164425.1">
    <property type="nucleotide sequence ID" value="NZ_JACVVX010000002.1"/>
</dbReference>
<dbReference type="AlphaFoldDB" id="A0A8J6TYN2"/>
<dbReference type="PANTHER" id="PTHR33973:SF4">
    <property type="entry name" value="OS07G0153300 PROTEIN"/>
    <property type="match status" value="1"/>
</dbReference>
<accession>A0A8J6TYN2</accession>
<evidence type="ECO:0000313" key="2">
    <source>
        <dbReference type="EMBL" id="MBD0415029.1"/>
    </source>
</evidence>
<proteinExistence type="predicted"/>
<dbReference type="Pfam" id="PF07103">
    <property type="entry name" value="DUF1365"/>
    <property type="match status" value="1"/>
</dbReference>
<feature type="region of interest" description="Disordered" evidence="1">
    <location>
        <begin position="1"/>
        <end position="21"/>
    </location>
</feature>
<dbReference type="Proteomes" id="UP000643405">
    <property type="component" value="Unassembled WGS sequence"/>
</dbReference>
<comment type="caution">
    <text evidence="2">The sequence shown here is derived from an EMBL/GenBank/DDBJ whole genome shotgun (WGS) entry which is preliminary data.</text>
</comment>
<sequence>MARHQRITTLRDNGPPPQAAGTLYPGEVMHARLKPFGHRFVYSVFSLLVDIDRLDELGRASPLLSVNSSGIFSFWEKDHIERDEETVRGYADRLLTGAGLERPARILLLCYPRLFGYTFNPISVYFAYDADGTLTALVYAVRNTFGERHSYVAPIRPGDLTEAGVRQTRAKIFHVSPFIGMDARYHFRVMPPGETVKLRIHETEGCDPVLSATFAGTAKVLGTGNLLLCLLKFPLMTWKIMAGIHWEALKLWLKGARFHKSPAPPATVSHRDARCVEPGE</sequence>
<keyword evidence="3" id="KW-1185">Reference proteome</keyword>
<dbReference type="InterPro" id="IPR010775">
    <property type="entry name" value="DUF1365"/>
</dbReference>
<reference evidence="2" key="1">
    <citation type="submission" date="2020-09" db="EMBL/GenBank/DDBJ databases">
        <title>Genome seq and assembly of Tianweitania sp.</title>
        <authorList>
            <person name="Chhetri G."/>
        </authorList>
    </citation>
    <scope>NUCLEOTIDE SEQUENCE</scope>
    <source>
        <strain evidence="2">Rool2</strain>
    </source>
</reference>
<organism evidence="2 3">
    <name type="scientific">Oryzicola mucosus</name>
    <dbReference type="NCBI Taxonomy" id="2767425"/>
    <lineage>
        <taxon>Bacteria</taxon>
        <taxon>Pseudomonadati</taxon>
        <taxon>Pseudomonadota</taxon>
        <taxon>Alphaproteobacteria</taxon>
        <taxon>Hyphomicrobiales</taxon>
        <taxon>Phyllobacteriaceae</taxon>
        <taxon>Oryzicola</taxon>
    </lineage>
</organism>
<dbReference type="PANTHER" id="PTHR33973">
    <property type="entry name" value="OS07G0153300 PROTEIN"/>
    <property type="match status" value="1"/>
</dbReference>
<dbReference type="EMBL" id="JACVVX010000002">
    <property type="protein sequence ID" value="MBD0415029.1"/>
    <property type="molecule type" value="Genomic_DNA"/>
</dbReference>
<evidence type="ECO:0000256" key="1">
    <source>
        <dbReference type="SAM" id="MobiDB-lite"/>
    </source>
</evidence>
<protein>
    <submittedName>
        <fullName evidence="2">DUF1365 domain-containing protein</fullName>
    </submittedName>
</protein>